<reference evidence="2" key="1">
    <citation type="submission" date="2016-04" db="EMBL/GenBank/DDBJ databases">
        <authorList>
            <person name="Nguyen H.D."/>
            <person name="Samba Siva P."/>
            <person name="Cullis J."/>
            <person name="Levesque C.A."/>
            <person name="Hambleton S."/>
        </authorList>
    </citation>
    <scope>NUCLEOTIDE SEQUENCE</scope>
    <source>
        <strain evidence="2">DAOMC 236416</strain>
    </source>
</reference>
<name>A0A8T8SA02_9BASI</name>
<feature type="compositionally biased region" description="Basic and acidic residues" evidence="1">
    <location>
        <begin position="31"/>
        <end position="46"/>
    </location>
</feature>
<feature type="region of interest" description="Disordered" evidence="1">
    <location>
        <begin position="1"/>
        <end position="108"/>
    </location>
</feature>
<accession>A0A8T8SA02</accession>
<keyword evidence="3" id="KW-1185">Reference proteome</keyword>
<dbReference type="Proteomes" id="UP000077521">
    <property type="component" value="Unassembled WGS sequence"/>
</dbReference>
<evidence type="ECO:0000313" key="3">
    <source>
        <dbReference type="Proteomes" id="UP000077521"/>
    </source>
</evidence>
<dbReference type="EMBL" id="LWDF02002533">
    <property type="protein sequence ID" value="KAE8235850.1"/>
    <property type="molecule type" value="Genomic_DNA"/>
</dbReference>
<feature type="compositionally biased region" description="Polar residues" evidence="1">
    <location>
        <begin position="54"/>
        <end position="63"/>
    </location>
</feature>
<organism evidence="2 3">
    <name type="scientific">Tilletia indica</name>
    <dbReference type="NCBI Taxonomy" id="43049"/>
    <lineage>
        <taxon>Eukaryota</taxon>
        <taxon>Fungi</taxon>
        <taxon>Dikarya</taxon>
        <taxon>Basidiomycota</taxon>
        <taxon>Ustilaginomycotina</taxon>
        <taxon>Exobasidiomycetes</taxon>
        <taxon>Tilletiales</taxon>
        <taxon>Tilletiaceae</taxon>
        <taxon>Tilletia</taxon>
    </lineage>
</organism>
<gene>
    <name evidence="2" type="ORF">A4X13_0g9356</name>
</gene>
<proteinExistence type="predicted"/>
<protein>
    <submittedName>
        <fullName evidence="2">Uncharacterized protein</fullName>
    </submittedName>
</protein>
<reference evidence="2" key="2">
    <citation type="journal article" date="2019" name="IMA Fungus">
        <title>Genome sequencing and comparison of five Tilletia species to identify candidate genes for the detection of regulated species infecting wheat.</title>
        <authorList>
            <person name="Nguyen H.D.T."/>
            <person name="Sultana T."/>
            <person name="Kesanakurti P."/>
            <person name="Hambleton S."/>
        </authorList>
    </citation>
    <scope>NUCLEOTIDE SEQUENCE</scope>
    <source>
        <strain evidence="2">DAOMC 236416</strain>
    </source>
</reference>
<sequence length="108" mass="11722">MTARGFKVHSLLTGAARRRSKTPTATVQSRTTKDDSIEKTGSREAKAGPVVQDLQHNGNGTEGSSRRRDDDRRPPSEGQAGAGRRGGRNAFIRRISGPRSARYGDGFR</sequence>
<dbReference type="AlphaFoldDB" id="A0A8T8SA02"/>
<evidence type="ECO:0000256" key="1">
    <source>
        <dbReference type="SAM" id="MobiDB-lite"/>
    </source>
</evidence>
<evidence type="ECO:0000313" key="2">
    <source>
        <dbReference type="EMBL" id="KAE8235850.1"/>
    </source>
</evidence>
<feature type="compositionally biased region" description="Basic and acidic residues" evidence="1">
    <location>
        <begin position="64"/>
        <end position="75"/>
    </location>
</feature>
<comment type="caution">
    <text evidence="2">The sequence shown here is derived from an EMBL/GenBank/DDBJ whole genome shotgun (WGS) entry which is preliminary data.</text>
</comment>